<evidence type="ECO:0000313" key="1">
    <source>
        <dbReference type="EMBL" id="MBB3975907.1"/>
    </source>
</evidence>
<accession>A0A7W6D4G7</accession>
<sequence>MRHIEIGNLDPEQAKRVWEVTEYCRKAGVSRREEQRLIKILGRYASAHELQMNIVRPNNRSRC</sequence>
<dbReference type="Proteomes" id="UP000574761">
    <property type="component" value="Unassembled WGS sequence"/>
</dbReference>
<proteinExistence type="predicted"/>
<comment type="caution">
    <text evidence="1">The sequence shown here is derived from an EMBL/GenBank/DDBJ whole genome shotgun (WGS) entry which is preliminary data.</text>
</comment>
<dbReference type="RefSeq" id="WP_183800198.1">
    <property type="nucleotide sequence ID" value="NZ_JACIEE010000002.1"/>
</dbReference>
<protein>
    <submittedName>
        <fullName evidence="1">Uncharacterized protein</fullName>
    </submittedName>
</protein>
<dbReference type="EMBL" id="JACIEE010000002">
    <property type="protein sequence ID" value="MBB3975907.1"/>
    <property type="molecule type" value="Genomic_DNA"/>
</dbReference>
<evidence type="ECO:0000313" key="2">
    <source>
        <dbReference type="Proteomes" id="UP000574761"/>
    </source>
</evidence>
<keyword evidence="2" id="KW-1185">Reference proteome</keyword>
<organism evidence="1 2">
    <name type="scientific">Mycoplana azooxidifex</name>
    <dbReference type="NCBI Taxonomy" id="1636188"/>
    <lineage>
        <taxon>Bacteria</taxon>
        <taxon>Pseudomonadati</taxon>
        <taxon>Pseudomonadota</taxon>
        <taxon>Alphaproteobacteria</taxon>
        <taxon>Hyphomicrobiales</taxon>
        <taxon>Rhizobiaceae</taxon>
        <taxon>Mycoplana</taxon>
    </lineage>
</organism>
<reference evidence="1 2" key="1">
    <citation type="submission" date="2020-08" db="EMBL/GenBank/DDBJ databases">
        <title>Genomic Encyclopedia of Type Strains, Phase IV (KMG-IV): sequencing the most valuable type-strain genomes for metagenomic binning, comparative biology and taxonomic classification.</title>
        <authorList>
            <person name="Goeker M."/>
        </authorList>
    </citation>
    <scope>NUCLEOTIDE SEQUENCE [LARGE SCALE GENOMIC DNA]</scope>
    <source>
        <strain evidence="1 2">DSM 100211</strain>
    </source>
</reference>
<name>A0A7W6D4G7_9HYPH</name>
<dbReference type="AlphaFoldDB" id="A0A7W6D4G7"/>
<gene>
    <name evidence="1" type="ORF">GGQ64_001094</name>
</gene>